<protein>
    <submittedName>
        <fullName evidence="2">NADH dehydrogenase</fullName>
        <ecNumber evidence="2">1.6.99.3</ecNumber>
    </submittedName>
</protein>
<dbReference type="PANTHER" id="PTHR12126">
    <property type="entry name" value="NADH-UBIQUINONE OXIDOREDUCTASE 39 KDA SUBUNIT-RELATED"/>
    <property type="match status" value="1"/>
</dbReference>
<evidence type="ECO:0000313" key="3">
    <source>
        <dbReference type="Proteomes" id="UP000727456"/>
    </source>
</evidence>
<dbReference type="Pfam" id="PF01370">
    <property type="entry name" value="Epimerase"/>
    <property type="match status" value="1"/>
</dbReference>
<comment type="caution">
    <text evidence="2">The sequence shown here is derived from an EMBL/GenBank/DDBJ whole genome shotgun (WGS) entry which is preliminary data.</text>
</comment>
<sequence>MDQVVTVFGGGGFLGRYVAQEVLKAGARLRVAERDPRDAWFVKPLGGLGQTQFIAADVTKPESVAKAVAGATSVINLVGILAGDFDKVHIEGAKNVAEAARTAGAAALVQISAIGADPLAESAYGRSKGLGEQAVQGAFPGATVIRPSIVFGPEDNFVNRFAGLISKLPVAPIIRPTVRFQPVWVGDLAQAIALAALDPKAHAGKTYELGGPEPISMAALNAWIAQAIGATPRFLSVPDPVARAMARFGGRLPGAPMTWDQWLMLQNDNVVAPGAAGFDAFGIAPRPLEAMAPAWLVRFRREGRFSLTTAA</sequence>
<dbReference type="EC" id="1.6.99.3" evidence="2"/>
<dbReference type="PANTHER" id="PTHR12126:SF11">
    <property type="entry name" value="NADH DEHYDROGENASE [UBIQUINONE] 1 ALPHA SUBCOMPLEX SUBUNIT 9, MITOCHONDRIAL"/>
    <property type="match status" value="1"/>
</dbReference>
<keyword evidence="3" id="KW-1185">Reference proteome</keyword>
<keyword evidence="2" id="KW-0560">Oxidoreductase</keyword>
<organism evidence="2 3">
    <name type="scientific">Sphingomonas vulcanisoli</name>
    <dbReference type="NCBI Taxonomy" id="1658060"/>
    <lineage>
        <taxon>Bacteria</taxon>
        <taxon>Pseudomonadati</taxon>
        <taxon>Pseudomonadota</taxon>
        <taxon>Alphaproteobacteria</taxon>
        <taxon>Sphingomonadales</taxon>
        <taxon>Sphingomonadaceae</taxon>
        <taxon>Sphingomonas</taxon>
    </lineage>
</organism>
<reference evidence="2 3" key="1">
    <citation type="submission" date="2020-03" db="EMBL/GenBank/DDBJ databases">
        <title>Genomic Encyclopedia of Type Strains, Phase III (KMG-III): the genomes of soil and plant-associated and newly described type strains.</title>
        <authorList>
            <person name="Whitman W."/>
        </authorList>
    </citation>
    <scope>NUCLEOTIDE SEQUENCE [LARGE SCALE GENOMIC DNA]</scope>
    <source>
        <strain evidence="2 3">CECT 8804</strain>
    </source>
</reference>
<dbReference type="Gene3D" id="3.40.50.720">
    <property type="entry name" value="NAD(P)-binding Rossmann-like Domain"/>
    <property type="match status" value="1"/>
</dbReference>
<dbReference type="EMBL" id="JAAOZC010000012">
    <property type="protein sequence ID" value="NIJ09526.1"/>
    <property type="molecule type" value="Genomic_DNA"/>
</dbReference>
<dbReference type="Proteomes" id="UP000727456">
    <property type="component" value="Unassembled WGS sequence"/>
</dbReference>
<dbReference type="CDD" id="cd05271">
    <property type="entry name" value="NDUFA9_like_SDR_a"/>
    <property type="match status" value="1"/>
</dbReference>
<accession>A0ABX0TVG1</accession>
<name>A0ABX0TVG1_9SPHN</name>
<gene>
    <name evidence="2" type="ORF">FHS31_003159</name>
</gene>
<dbReference type="RefSeq" id="WP_167075244.1">
    <property type="nucleotide sequence ID" value="NZ_JAAOZC010000012.1"/>
</dbReference>
<dbReference type="GO" id="GO:0016491">
    <property type="term" value="F:oxidoreductase activity"/>
    <property type="evidence" value="ECO:0007669"/>
    <property type="project" value="UniProtKB-KW"/>
</dbReference>
<feature type="domain" description="NAD-dependent epimerase/dehydratase" evidence="1">
    <location>
        <begin position="5"/>
        <end position="210"/>
    </location>
</feature>
<dbReference type="InterPro" id="IPR051207">
    <property type="entry name" value="ComplexI_NDUFA9_subunit"/>
</dbReference>
<dbReference type="SUPFAM" id="SSF51735">
    <property type="entry name" value="NAD(P)-binding Rossmann-fold domains"/>
    <property type="match status" value="1"/>
</dbReference>
<proteinExistence type="predicted"/>
<evidence type="ECO:0000259" key="1">
    <source>
        <dbReference type="Pfam" id="PF01370"/>
    </source>
</evidence>
<dbReference type="InterPro" id="IPR036291">
    <property type="entry name" value="NAD(P)-bd_dom_sf"/>
</dbReference>
<dbReference type="InterPro" id="IPR001509">
    <property type="entry name" value="Epimerase_deHydtase"/>
</dbReference>
<evidence type="ECO:0000313" key="2">
    <source>
        <dbReference type="EMBL" id="NIJ09526.1"/>
    </source>
</evidence>